<sequence length="61" mass="7026">MTRPVSWRGNPEFAAMAARAFRFVTWRSRSEPQRLPNSCSWKNGLGVGKEVEDKSVTYEHL</sequence>
<dbReference type="Proteomes" id="UP000249390">
    <property type="component" value="Unassembled WGS sequence"/>
</dbReference>
<comment type="caution">
    <text evidence="1">The sequence shown here is derived from an EMBL/GenBank/DDBJ whole genome shotgun (WGS) entry which is preliminary data.</text>
</comment>
<name>A0A328E750_9ASTE</name>
<reference evidence="1 2" key="1">
    <citation type="submission" date="2018-06" db="EMBL/GenBank/DDBJ databases">
        <title>The Genome of Cuscuta australis (Dodder) Provides Insight into the Evolution of Plant Parasitism.</title>
        <authorList>
            <person name="Liu H."/>
        </authorList>
    </citation>
    <scope>NUCLEOTIDE SEQUENCE [LARGE SCALE GENOMIC DNA]</scope>
    <source>
        <strain evidence="2">cv. Yunnan</strain>
        <tissue evidence="1">Vines</tissue>
    </source>
</reference>
<gene>
    <name evidence="1" type="ORF">DM860_016150</name>
</gene>
<organism evidence="1 2">
    <name type="scientific">Cuscuta australis</name>
    <dbReference type="NCBI Taxonomy" id="267555"/>
    <lineage>
        <taxon>Eukaryota</taxon>
        <taxon>Viridiplantae</taxon>
        <taxon>Streptophyta</taxon>
        <taxon>Embryophyta</taxon>
        <taxon>Tracheophyta</taxon>
        <taxon>Spermatophyta</taxon>
        <taxon>Magnoliopsida</taxon>
        <taxon>eudicotyledons</taxon>
        <taxon>Gunneridae</taxon>
        <taxon>Pentapetalae</taxon>
        <taxon>asterids</taxon>
        <taxon>lamiids</taxon>
        <taxon>Solanales</taxon>
        <taxon>Convolvulaceae</taxon>
        <taxon>Cuscuteae</taxon>
        <taxon>Cuscuta</taxon>
        <taxon>Cuscuta subgen. Grammica</taxon>
        <taxon>Cuscuta sect. Cleistogrammica</taxon>
    </lineage>
</organism>
<proteinExistence type="predicted"/>
<evidence type="ECO:0000313" key="2">
    <source>
        <dbReference type="Proteomes" id="UP000249390"/>
    </source>
</evidence>
<accession>A0A328E750</accession>
<protein>
    <submittedName>
        <fullName evidence="1">Uncharacterized protein</fullName>
    </submittedName>
</protein>
<evidence type="ECO:0000313" key="1">
    <source>
        <dbReference type="EMBL" id="RAL52301.1"/>
    </source>
</evidence>
<dbReference type="EMBL" id="NQVE01000035">
    <property type="protein sequence ID" value="RAL52301.1"/>
    <property type="molecule type" value="Genomic_DNA"/>
</dbReference>
<keyword evidence="2" id="KW-1185">Reference proteome</keyword>
<dbReference type="AlphaFoldDB" id="A0A328E750"/>